<protein>
    <submittedName>
        <fullName evidence="1">Uncharacterized protein</fullName>
    </submittedName>
</protein>
<dbReference type="EMBL" id="FQXG01000003">
    <property type="protein sequence ID" value="SHH61497.1"/>
    <property type="molecule type" value="Genomic_DNA"/>
</dbReference>
<evidence type="ECO:0000313" key="1">
    <source>
        <dbReference type="EMBL" id="SHH61497.1"/>
    </source>
</evidence>
<dbReference type="Proteomes" id="UP000184268">
    <property type="component" value="Unassembled WGS sequence"/>
</dbReference>
<dbReference type="RefSeq" id="WP_143165649.1">
    <property type="nucleotide sequence ID" value="NZ_FQXG01000003.1"/>
</dbReference>
<gene>
    <name evidence="1" type="ORF">SAMN02745129_2535</name>
</gene>
<sequence length="83" mass="8956">MAHEISRYELVTDLQSVEEGRPAEELAVSLADQVLGSAEPLLISRGCLIGRLVATIEFGLRCQMADDVADDLVEELRVAGVVC</sequence>
<organism evidence="1 2">
    <name type="scientific">Ferrimonas marina</name>
    <dbReference type="NCBI Taxonomy" id="299255"/>
    <lineage>
        <taxon>Bacteria</taxon>
        <taxon>Pseudomonadati</taxon>
        <taxon>Pseudomonadota</taxon>
        <taxon>Gammaproteobacteria</taxon>
        <taxon>Alteromonadales</taxon>
        <taxon>Ferrimonadaceae</taxon>
        <taxon>Ferrimonas</taxon>
    </lineage>
</organism>
<name>A0A1M5UEV9_9GAMM</name>
<dbReference type="AlphaFoldDB" id="A0A1M5UEV9"/>
<evidence type="ECO:0000313" key="2">
    <source>
        <dbReference type="Proteomes" id="UP000184268"/>
    </source>
</evidence>
<dbReference type="STRING" id="299255.SAMN02745129_2535"/>
<proteinExistence type="predicted"/>
<reference evidence="1 2" key="1">
    <citation type="submission" date="2016-11" db="EMBL/GenBank/DDBJ databases">
        <authorList>
            <person name="Jaros S."/>
            <person name="Januszkiewicz K."/>
            <person name="Wedrychowicz H."/>
        </authorList>
    </citation>
    <scope>NUCLEOTIDE SEQUENCE [LARGE SCALE GENOMIC DNA]</scope>
    <source>
        <strain evidence="1 2">DSM 16917</strain>
    </source>
</reference>
<keyword evidence="2" id="KW-1185">Reference proteome</keyword>
<accession>A0A1M5UEV9</accession>